<reference evidence="5" key="1">
    <citation type="journal article" date="2021" name="PeerJ">
        <title>Extensive microbial diversity within the chicken gut microbiome revealed by metagenomics and culture.</title>
        <authorList>
            <person name="Gilroy R."/>
            <person name="Ravi A."/>
            <person name="Getino M."/>
            <person name="Pursley I."/>
            <person name="Horton D.L."/>
            <person name="Alikhan N.F."/>
            <person name="Baker D."/>
            <person name="Gharbi K."/>
            <person name="Hall N."/>
            <person name="Watson M."/>
            <person name="Adriaenssens E.M."/>
            <person name="Foster-Nyarko E."/>
            <person name="Jarju S."/>
            <person name="Secka A."/>
            <person name="Antonio M."/>
            <person name="Oren A."/>
            <person name="Chaudhuri R.R."/>
            <person name="La Ragione R."/>
            <person name="Hildebrand F."/>
            <person name="Pallen M.J."/>
        </authorList>
    </citation>
    <scope>NUCLEOTIDE SEQUENCE</scope>
    <source>
        <strain evidence="5">3204</strain>
    </source>
</reference>
<dbReference type="Gene3D" id="1.10.260.40">
    <property type="entry name" value="lambda repressor-like DNA-binding domains"/>
    <property type="match status" value="1"/>
</dbReference>
<dbReference type="GO" id="GO:0000976">
    <property type="term" value="F:transcription cis-regulatory region binding"/>
    <property type="evidence" value="ECO:0007669"/>
    <property type="project" value="TreeGrafter"/>
</dbReference>
<sequence>MSKVTITDIAKEAHVSLGTVSNVLNHRGNVKVDTIRKVEQAAAKLNYVRDTTALAIRQKNSTQVALVMPRLNDNTNDLYANLYHELKNLGFSLKLFETNNDLQTEENCYNQIRRENYYGIFVINNLIASKKIARQLDEPQNLIFIGATTHSNVRQVLIDLNSIKTNFTDPTFIIKDDFGLGLYHFFAEDNCINDSMNEIYQQINDYPNATFVTFNSKLANRIQSIAKTFNLVTIKVVLITVKNIVSFNPESQKTVFHYSANKIALSLVDMLSISTRTTNIDIYQTNYQTFATKKIDTSLKLLLLETPFSQILKNLLPDLKNKYGIDVDLVTKDFSEMRTLLTSDDWKKYDLIRLDISDFNWFGKKIFKPLTADFGRELTKLNNWQQYIYLEKAPYALPLDPSVQMMLYQTEIFNNAIIQKQYSEKFGRELVPPTTYQELVDFSTFLEETSIPEIKNYHPISLIDDQGVLIASEFLPYYYSLGGQIDYTDKVLKFDSKIFIKTYELYRKLRSVSMIESKNWWNSEVDDFKNQGTALLVGFSNHLNNVDPTKYGIAPIPGNKPALGGGVIGINKYSKKTDTGIIFLKWLYQYQIQHEIALMGGDVPATDLFFEREIYEQFPFLSHSIKLYQTGVRKTTLTTGVNLYTLLFEKLVGTEIKNGIKNNFDATTVLININTSLLQNVEQLISESSSGASNL</sequence>
<keyword evidence="2" id="KW-0238">DNA-binding</keyword>
<dbReference type="CDD" id="cd01392">
    <property type="entry name" value="HTH_LacI"/>
    <property type="match status" value="1"/>
</dbReference>
<keyword evidence="3" id="KW-0804">Transcription</keyword>
<organism evidence="5 6">
    <name type="scientific">Candidatus Companilactobacillus pullicola</name>
    <dbReference type="NCBI Taxonomy" id="2838523"/>
    <lineage>
        <taxon>Bacteria</taxon>
        <taxon>Bacillati</taxon>
        <taxon>Bacillota</taxon>
        <taxon>Bacilli</taxon>
        <taxon>Lactobacillales</taxon>
        <taxon>Lactobacillaceae</taxon>
        <taxon>Companilactobacillus</taxon>
    </lineage>
</organism>
<dbReference type="InterPro" id="IPR010982">
    <property type="entry name" value="Lambda_DNA-bd_dom_sf"/>
</dbReference>
<proteinExistence type="predicted"/>
<dbReference type="InterPro" id="IPR000843">
    <property type="entry name" value="HTH_LacI"/>
</dbReference>
<keyword evidence="1" id="KW-0805">Transcription regulation</keyword>
<accession>A0A9D2CNR8</accession>
<protein>
    <submittedName>
        <fullName evidence="5">Extracellular solute-binding protein</fullName>
    </submittedName>
</protein>
<dbReference type="Pfam" id="PF00356">
    <property type="entry name" value="LacI"/>
    <property type="match status" value="1"/>
</dbReference>
<evidence type="ECO:0000256" key="1">
    <source>
        <dbReference type="ARBA" id="ARBA00023015"/>
    </source>
</evidence>
<evidence type="ECO:0000256" key="2">
    <source>
        <dbReference type="ARBA" id="ARBA00023125"/>
    </source>
</evidence>
<dbReference type="AlphaFoldDB" id="A0A9D2CNR8"/>
<dbReference type="InterPro" id="IPR006059">
    <property type="entry name" value="SBP"/>
</dbReference>
<evidence type="ECO:0000259" key="4">
    <source>
        <dbReference type="PROSITE" id="PS50932"/>
    </source>
</evidence>
<reference evidence="5" key="2">
    <citation type="submission" date="2021-04" db="EMBL/GenBank/DDBJ databases">
        <authorList>
            <person name="Gilroy R."/>
        </authorList>
    </citation>
    <scope>NUCLEOTIDE SEQUENCE</scope>
    <source>
        <strain evidence="5">3204</strain>
    </source>
</reference>
<dbReference type="GO" id="GO:0003700">
    <property type="term" value="F:DNA-binding transcription factor activity"/>
    <property type="evidence" value="ECO:0007669"/>
    <property type="project" value="TreeGrafter"/>
</dbReference>
<dbReference type="PROSITE" id="PS50932">
    <property type="entry name" value="HTH_LACI_2"/>
    <property type="match status" value="1"/>
</dbReference>
<dbReference type="PROSITE" id="PS00356">
    <property type="entry name" value="HTH_LACI_1"/>
    <property type="match status" value="1"/>
</dbReference>
<dbReference type="PANTHER" id="PTHR30146">
    <property type="entry name" value="LACI-RELATED TRANSCRIPTIONAL REPRESSOR"/>
    <property type="match status" value="1"/>
</dbReference>
<dbReference type="Gene3D" id="3.40.50.2300">
    <property type="match status" value="1"/>
</dbReference>
<dbReference type="Proteomes" id="UP000824013">
    <property type="component" value="Unassembled WGS sequence"/>
</dbReference>
<comment type="caution">
    <text evidence="5">The sequence shown here is derived from an EMBL/GenBank/DDBJ whole genome shotgun (WGS) entry which is preliminary data.</text>
</comment>
<gene>
    <name evidence="5" type="ORF">H9820_07205</name>
</gene>
<evidence type="ECO:0000256" key="3">
    <source>
        <dbReference type="ARBA" id="ARBA00023163"/>
    </source>
</evidence>
<dbReference type="EMBL" id="DXCM01000049">
    <property type="protein sequence ID" value="HIY92716.1"/>
    <property type="molecule type" value="Genomic_DNA"/>
</dbReference>
<feature type="domain" description="HTH lacI-type" evidence="4">
    <location>
        <begin position="4"/>
        <end position="58"/>
    </location>
</feature>
<evidence type="ECO:0000313" key="6">
    <source>
        <dbReference type="Proteomes" id="UP000824013"/>
    </source>
</evidence>
<dbReference type="SUPFAM" id="SSF53850">
    <property type="entry name" value="Periplasmic binding protein-like II"/>
    <property type="match status" value="1"/>
</dbReference>
<dbReference type="SMART" id="SM00354">
    <property type="entry name" value="HTH_LACI"/>
    <property type="match status" value="1"/>
</dbReference>
<dbReference type="SUPFAM" id="SSF47413">
    <property type="entry name" value="lambda repressor-like DNA-binding domains"/>
    <property type="match status" value="1"/>
</dbReference>
<dbReference type="Gene3D" id="3.40.190.10">
    <property type="entry name" value="Periplasmic binding protein-like II"/>
    <property type="match status" value="1"/>
</dbReference>
<dbReference type="PANTHER" id="PTHR30146:SF109">
    <property type="entry name" value="HTH-TYPE TRANSCRIPTIONAL REGULATOR GALS"/>
    <property type="match status" value="1"/>
</dbReference>
<dbReference type="Pfam" id="PF13416">
    <property type="entry name" value="SBP_bac_8"/>
    <property type="match status" value="1"/>
</dbReference>
<evidence type="ECO:0000313" key="5">
    <source>
        <dbReference type="EMBL" id="HIY92716.1"/>
    </source>
</evidence>
<name>A0A9D2CNR8_9LACO</name>